<dbReference type="InterPro" id="IPR000719">
    <property type="entry name" value="Prot_kinase_dom"/>
</dbReference>
<dbReference type="SUPFAM" id="SSF56112">
    <property type="entry name" value="Protein kinase-like (PK-like)"/>
    <property type="match status" value="1"/>
</dbReference>
<dbReference type="AlphaFoldDB" id="A0A6A4HR59"/>
<dbReference type="PROSITE" id="PS50011">
    <property type="entry name" value="PROTEIN_KINASE_DOM"/>
    <property type="match status" value="1"/>
</dbReference>
<proteinExistence type="predicted"/>
<dbReference type="OrthoDB" id="2523927at2759"/>
<reference evidence="3" key="1">
    <citation type="journal article" date="2019" name="Environ. Microbiol.">
        <title>Fungal ecological strategies reflected in gene transcription - a case study of two litter decomposers.</title>
        <authorList>
            <person name="Barbi F."/>
            <person name="Kohler A."/>
            <person name="Barry K."/>
            <person name="Baskaran P."/>
            <person name="Daum C."/>
            <person name="Fauchery L."/>
            <person name="Ihrmark K."/>
            <person name="Kuo A."/>
            <person name="LaButti K."/>
            <person name="Lipzen A."/>
            <person name="Morin E."/>
            <person name="Grigoriev I.V."/>
            <person name="Henrissat B."/>
            <person name="Lindahl B."/>
            <person name="Martin F."/>
        </authorList>
    </citation>
    <scope>NUCLEOTIDE SEQUENCE</scope>
    <source>
        <strain evidence="3">JB14</strain>
    </source>
</reference>
<dbReference type="Gene3D" id="1.10.510.10">
    <property type="entry name" value="Transferase(Phosphotransferase) domain 1"/>
    <property type="match status" value="1"/>
</dbReference>
<sequence>MLQAQKQPPTSSSLPVRSSNARLKAGDSFNAATNDLLPSHIIVTFDFARYEPLDLDLQRVVVGSPEVTPPDSPTPLKPPPSLSHLPLNRDKDQQTSFHHSPFTPLIPSIILYDEDKIGSGAIAECYETTYTGTPIVLKCVRNIDNEGHDCEQHRLRLHHEAAIYSRLKHLQGRILPRFYGLYEIKGLEWTVMILEHAGSSLTRLPKPCKLDALSDDQKTTLLSYARELHDLGIKHSDLRPDNITVDNSGNVKIVDFELATEDHQCDDKCWELVKLCRNLRLPGP</sequence>
<dbReference type="PANTHER" id="PTHR37171:SF1">
    <property type="entry name" value="SERINE_THREONINE-PROTEIN KINASE YRZF-RELATED"/>
    <property type="match status" value="1"/>
</dbReference>
<dbReference type="Pfam" id="PF00069">
    <property type="entry name" value="Pkinase"/>
    <property type="match status" value="1"/>
</dbReference>
<feature type="region of interest" description="Disordered" evidence="1">
    <location>
        <begin position="64"/>
        <end position="100"/>
    </location>
</feature>
<dbReference type="GO" id="GO:0004672">
    <property type="term" value="F:protein kinase activity"/>
    <property type="evidence" value="ECO:0007669"/>
    <property type="project" value="InterPro"/>
</dbReference>
<feature type="compositionally biased region" description="Pro residues" evidence="1">
    <location>
        <begin position="67"/>
        <end position="81"/>
    </location>
</feature>
<dbReference type="PANTHER" id="PTHR37171">
    <property type="entry name" value="SERINE/THREONINE-PROTEIN KINASE YRZF-RELATED"/>
    <property type="match status" value="1"/>
</dbReference>
<dbReference type="InterPro" id="IPR011009">
    <property type="entry name" value="Kinase-like_dom_sf"/>
</dbReference>
<name>A0A6A4HR59_9AGAR</name>
<protein>
    <recommendedName>
        <fullName evidence="2">Protein kinase domain-containing protein</fullName>
    </recommendedName>
</protein>
<evidence type="ECO:0000256" key="1">
    <source>
        <dbReference type="SAM" id="MobiDB-lite"/>
    </source>
</evidence>
<evidence type="ECO:0000313" key="4">
    <source>
        <dbReference type="Proteomes" id="UP000799118"/>
    </source>
</evidence>
<dbReference type="InterPro" id="IPR052396">
    <property type="entry name" value="Meiotic_Drive_Suppr_Kinase"/>
</dbReference>
<evidence type="ECO:0000313" key="3">
    <source>
        <dbReference type="EMBL" id="KAE9399235.1"/>
    </source>
</evidence>
<gene>
    <name evidence="3" type="ORF">BT96DRAFT_704055</name>
</gene>
<keyword evidence="4" id="KW-1185">Reference proteome</keyword>
<evidence type="ECO:0000259" key="2">
    <source>
        <dbReference type="PROSITE" id="PS50011"/>
    </source>
</evidence>
<dbReference type="EMBL" id="ML769472">
    <property type="protein sequence ID" value="KAE9399235.1"/>
    <property type="molecule type" value="Genomic_DNA"/>
</dbReference>
<dbReference type="GO" id="GO:0005524">
    <property type="term" value="F:ATP binding"/>
    <property type="evidence" value="ECO:0007669"/>
    <property type="project" value="InterPro"/>
</dbReference>
<dbReference type="Proteomes" id="UP000799118">
    <property type="component" value="Unassembled WGS sequence"/>
</dbReference>
<feature type="domain" description="Protein kinase" evidence="2">
    <location>
        <begin position="111"/>
        <end position="284"/>
    </location>
</feature>
<accession>A0A6A4HR59</accession>
<organism evidence="3 4">
    <name type="scientific">Gymnopus androsaceus JB14</name>
    <dbReference type="NCBI Taxonomy" id="1447944"/>
    <lineage>
        <taxon>Eukaryota</taxon>
        <taxon>Fungi</taxon>
        <taxon>Dikarya</taxon>
        <taxon>Basidiomycota</taxon>
        <taxon>Agaricomycotina</taxon>
        <taxon>Agaricomycetes</taxon>
        <taxon>Agaricomycetidae</taxon>
        <taxon>Agaricales</taxon>
        <taxon>Marasmiineae</taxon>
        <taxon>Omphalotaceae</taxon>
        <taxon>Gymnopus</taxon>
    </lineage>
</organism>